<evidence type="ECO:0000313" key="2">
    <source>
        <dbReference type="EMBL" id="CDL27033.1"/>
    </source>
</evidence>
<name>W1F026_ECOLX</name>
<comment type="caution">
    <text evidence="2">The sequence shown here is derived from an EMBL/GenBank/DDBJ whole genome shotgun (WGS) entry which is preliminary data.</text>
</comment>
<organism evidence="2 3">
    <name type="scientific">Escherichia coli ISC7</name>
    <dbReference type="NCBI Taxonomy" id="1432555"/>
    <lineage>
        <taxon>Bacteria</taxon>
        <taxon>Pseudomonadati</taxon>
        <taxon>Pseudomonadota</taxon>
        <taxon>Gammaproteobacteria</taxon>
        <taxon>Enterobacterales</taxon>
        <taxon>Enterobacteriaceae</taxon>
        <taxon>Escherichia</taxon>
    </lineage>
</organism>
<dbReference type="Proteomes" id="UP000019199">
    <property type="component" value="Unassembled WGS sequence"/>
</dbReference>
<dbReference type="EMBL" id="CBWN010000075">
    <property type="protein sequence ID" value="CDL27033.1"/>
    <property type="molecule type" value="Genomic_DNA"/>
</dbReference>
<reference evidence="2 3" key="1">
    <citation type="submission" date="2013-10" db="EMBL/GenBank/DDBJ databases">
        <title>Antibiotic resistance diversity of beta-lactamase producers in the General Hospital Vienna.</title>
        <authorList>
            <person name="Barisic I."/>
            <person name="Mitteregger D."/>
            <person name="Hirschl A.M."/>
            <person name="Noehammer C."/>
            <person name="Wiesinger-Mayr H."/>
        </authorList>
    </citation>
    <scope>NUCLEOTIDE SEQUENCE [LARGE SCALE GENOMIC DNA]</scope>
    <source>
        <strain evidence="2 3">ISC7</strain>
    </source>
</reference>
<proteinExistence type="predicted"/>
<feature type="region of interest" description="Disordered" evidence="1">
    <location>
        <begin position="25"/>
        <end position="44"/>
    </location>
</feature>
<dbReference type="AlphaFoldDB" id="W1F026"/>
<evidence type="ECO:0000256" key="1">
    <source>
        <dbReference type="SAM" id="MobiDB-lite"/>
    </source>
</evidence>
<sequence length="44" mass="4996">MILWITIFLILLKVKSSEGFSGHCHLHRGNNNPGKNSSKRYIKG</sequence>
<evidence type="ECO:0000313" key="3">
    <source>
        <dbReference type="Proteomes" id="UP000019199"/>
    </source>
</evidence>
<protein>
    <submittedName>
        <fullName evidence="2">Uncharacterized protein</fullName>
    </submittedName>
</protein>
<accession>W1F026</accession>